<reference evidence="6 7" key="1">
    <citation type="submission" date="2018-06" db="EMBL/GenBank/DDBJ databases">
        <title>Actinomadura craniellae sp. nov. isolated from marine sponge Craniella sp.</title>
        <authorList>
            <person name="Li L."/>
            <person name="Xu Q.H."/>
            <person name="Lin H.W."/>
            <person name="Lu Y.H."/>
        </authorList>
    </citation>
    <scope>NUCLEOTIDE SEQUENCE [LARGE SCALE GENOMIC DNA]</scope>
    <source>
        <strain evidence="6 7">LHW63021</strain>
    </source>
</reference>
<dbReference type="PROSITE" id="PS50043">
    <property type="entry name" value="HTH_LUXR_2"/>
    <property type="match status" value="1"/>
</dbReference>
<gene>
    <name evidence="6" type="ORF">DPM19_18745</name>
</gene>
<evidence type="ECO:0000256" key="1">
    <source>
        <dbReference type="ARBA" id="ARBA00022553"/>
    </source>
</evidence>
<evidence type="ECO:0000256" key="3">
    <source>
        <dbReference type="PROSITE-ProRule" id="PRU00169"/>
    </source>
</evidence>
<evidence type="ECO:0000313" key="6">
    <source>
        <dbReference type="EMBL" id="RAY13701.1"/>
    </source>
</evidence>
<dbReference type="Pfam" id="PF00196">
    <property type="entry name" value="GerE"/>
    <property type="match status" value="1"/>
</dbReference>
<protein>
    <submittedName>
        <fullName evidence="6">DNA-binding response regulator</fullName>
    </submittedName>
</protein>
<name>A0A365H3N3_9ACTN</name>
<comment type="caution">
    <text evidence="6">The sequence shown here is derived from an EMBL/GenBank/DDBJ whole genome shotgun (WGS) entry which is preliminary data.</text>
</comment>
<feature type="domain" description="HTH luxR-type" evidence="4">
    <location>
        <begin position="136"/>
        <end position="201"/>
    </location>
</feature>
<dbReference type="SUPFAM" id="SSF52172">
    <property type="entry name" value="CheY-like"/>
    <property type="match status" value="1"/>
</dbReference>
<dbReference type="PANTHER" id="PTHR43214:SF43">
    <property type="entry name" value="TWO-COMPONENT RESPONSE REGULATOR"/>
    <property type="match status" value="1"/>
</dbReference>
<feature type="domain" description="Response regulatory" evidence="5">
    <location>
        <begin position="3"/>
        <end position="119"/>
    </location>
</feature>
<sequence>MVSVFVVDDQDLVREGIAALLGLQPGIEVVGDAGDGTEAVEAIVAARPDVVLMDVRMPGLDGVAATAELRRRAPGCTVVMLTTFDDDEYVTGALRAGAVGYLLKNLPAADLARAVRLAHAGVAQLDSAIVTRLAAGLPAPAVLTPRETEVLRLISAGATNREIASRLYVSEGTVKNHISRILQRLGLRDRTQAALYAREHGLL</sequence>
<dbReference type="Pfam" id="PF00072">
    <property type="entry name" value="Response_reg"/>
    <property type="match status" value="1"/>
</dbReference>
<evidence type="ECO:0000259" key="5">
    <source>
        <dbReference type="PROSITE" id="PS50110"/>
    </source>
</evidence>
<dbReference type="OrthoDB" id="9808843at2"/>
<dbReference type="InterPro" id="IPR039420">
    <property type="entry name" value="WalR-like"/>
</dbReference>
<dbReference type="GO" id="GO:0003677">
    <property type="term" value="F:DNA binding"/>
    <property type="evidence" value="ECO:0007669"/>
    <property type="project" value="UniProtKB-KW"/>
</dbReference>
<dbReference type="InterPro" id="IPR058245">
    <property type="entry name" value="NreC/VraR/RcsB-like_REC"/>
</dbReference>
<dbReference type="SMART" id="SM00448">
    <property type="entry name" value="REC"/>
    <property type="match status" value="1"/>
</dbReference>
<dbReference type="PRINTS" id="PR00038">
    <property type="entry name" value="HTHLUXR"/>
</dbReference>
<dbReference type="SUPFAM" id="SSF46894">
    <property type="entry name" value="C-terminal effector domain of the bipartite response regulators"/>
    <property type="match status" value="1"/>
</dbReference>
<dbReference type="EMBL" id="QLYX01000008">
    <property type="protein sequence ID" value="RAY13701.1"/>
    <property type="molecule type" value="Genomic_DNA"/>
</dbReference>
<evidence type="ECO:0000313" key="7">
    <source>
        <dbReference type="Proteomes" id="UP000251891"/>
    </source>
</evidence>
<dbReference type="GO" id="GO:0006355">
    <property type="term" value="P:regulation of DNA-templated transcription"/>
    <property type="evidence" value="ECO:0007669"/>
    <property type="project" value="InterPro"/>
</dbReference>
<dbReference type="PROSITE" id="PS00622">
    <property type="entry name" value="HTH_LUXR_1"/>
    <property type="match status" value="1"/>
</dbReference>
<dbReference type="Proteomes" id="UP000251891">
    <property type="component" value="Unassembled WGS sequence"/>
</dbReference>
<dbReference type="PANTHER" id="PTHR43214">
    <property type="entry name" value="TWO-COMPONENT RESPONSE REGULATOR"/>
    <property type="match status" value="1"/>
</dbReference>
<feature type="modified residue" description="4-aspartylphosphate" evidence="3">
    <location>
        <position position="54"/>
    </location>
</feature>
<dbReference type="InterPro" id="IPR011006">
    <property type="entry name" value="CheY-like_superfamily"/>
</dbReference>
<accession>A0A365H3N3</accession>
<keyword evidence="1 3" id="KW-0597">Phosphoprotein</keyword>
<dbReference type="CDD" id="cd17535">
    <property type="entry name" value="REC_NarL-like"/>
    <property type="match status" value="1"/>
</dbReference>
<dbReference type="AlphaFoldDB" id="A0A365H3N3"/>
<keyword evidence="2 6" id="KW-0238">DNA-binding</keyword>
<dbReference type="SMART" id="SM00421">
    <property type="entry name" value="HTH_LUXR"/>
    <property type="match status" value="1"/>
</dbReference>
<dbReference type="InterPro" id="IPR000792">
    <property type="entry name" value="Tscrpt_reg_LuxR_C"/>
</dbReference>
<organism evidence="6 7">
    <name type="scientific">Actinomadura craniellae</name>
    <dbReference type="NCBI Taxonomy" id="2231787"/>
    <lineage>
        <taxon>Bacteria</taxon>
        <taxon>Bacillati</taxon>
        <taxon>Actinomycetota</taxon>
        <taxon>Actinomycetes</taxon>
        <taxon>Streptosporangiales</taxon>
        <taxon>Thermomonosporaceae</taxon>
        <taxon>Actinomadura</taxon>
    </lineage>
</organism>
<dbReference type="CDD" id="cd06170">
    <property type="entry name" value="LuxR_C_like"/>
    <property type="match status" value="1"/>
</dbReference>
<evidence type="ECO:0000256" key="2">
    <source>
        <dbReference type="ARBA" id="ARBA00023125"/>
    </source>
</evidence>
<dbReference type="GO" id="GO:0000160">
    <property type="term" value="P:phosphorelay signal transduction system"/>
    <property type="evidence" value="ECO:0007669"/>
    <property type="project" value="InterPro"/>
</dbReference>
<dbReference type="InterPro" id="IPR001789">
    <property type="entry name" value="Sig_transdc_resp-reg_receiver"/>
</dbReference>
<keyword evidence="7" id="KW-1185">Reference proteome</keyword>
<evidence type="ECO:0000259" key="4">
    <source>
        <dbReference type="PROSITE" id="PS50043"/>
    </source>
</evidence>
<dbReference type="InterPro" id="IPR016032">
    <property type="entry name" value="Sig_transdc_resp-reg_C-effctor"/>
</dbReference>
<dbReference type="PROSITE" id="PS50110">
    <property type="entry name" value="RESPONSE_REGULATORY"/>
    <property type="match status" value="1"/>
</dbReference>
<dbReference type="Gene3D" id="3.40.50.2300">
    <property type="match status" value="1"/>
</dbReference>
<proteinExistence type="predicted"/>